<proteinExistence type="predicted"/>
<dbReference type="Proteomes" id="UP000217211">
    <property type="component" value="Chromosome"/>
</dbReference>
<reference evidence="2 3" key="1">
    <citation type="submission" date="2017-08" db="EMBL/GenBank/DDBJ databases">
        <title>Multipartite genome sequences of Sinorhizobium species nodulating soybeans.</title>
        <authorList>
            <person name="Tian C.F."/>
        </authorList>
    </citation>
    <scope>NUCLEOTIDE SEQUENCE [LARGE SCALE GENOMIC DNA]</scope>
    <source>
        <strain evidence="2 3">CCBAU 05684</strain>
    </source>
</reference>
<gene>
    <name evidence="2" type="ORF">SJ05684_c03140</name>
</gene>
<sequence length="615" mass="65155">MQGDGKRINMKRHILKASGALRHRLRGRHVAWSAAAGVVLAIGYNAAIPLLVSTTDVRATMERMLDGWSGGKSTISGKPEIRFWPEPEVTLPSVKIVSRGPEPRPLAQIDRITASFSLLSALRGESALDDITLVEPTITIERRADGTINWQKPHWLTAPEAATQDDGSPFGDITIENGRLSISDALSGDSGIDLSGIAGTVKWPSYTERLSAQFSLALGGQQVAWAFVCDRPLALFARRSTPIKTSFTSVPLTLSFEGIGNLSLTPFASGHLQFSASSLPTLVAWYRGSADMALPPAGVSIDAKVTTGGKTLKLDELQLTVGGAAATGVLDVTLPGGGSPHIGGTLAFDRIDLNGLPAYMPARPVRSDRLWKMAESYINGWRTDLRISAQDVLAGPLHLEDLATGVMIDGGRALLDIGDSTYAGGRLTGRAQLSTKSLDNGGRLQLTLKDADFAAVFADFGLKGPMPVGNGILNLDVASARPLWETTTGDLSGHLTYSLRNGSLSDFDVHAFTDLVRKGDFFSLSQASDASFDFQTADLEASFADRTARLDRARFVSPSGTISVTGIVPYRNGSLAFAGALEDASASDGQPLRFFVGGSWPNAVVTPLAALVGPN</sequence>
<protein>
    <submittedName>
        <fullName evidence="2">AsmA family protein</fullName>
    </submittedName>
</protein>
<dbReference type="PANTHER" id="PTHR30441">
    <property type="entry name" value="DUF748 DOMAIN-CONTAINING PROTEIN"/>
    <property type="match status" value="1"/>
</dbReference>
<dbReference type="KEGG" id="esj:SJ05684_c03140"/>
<dbReference type="GO" id="GO:0090313">
    <property type="term" value="P:regulation of protein targeting to membrane"/>
    <property type="evidence" value="ECO:0007669"/>
    <property type="project" value="TreeGrafter"/>
</dbReference>
<evidence type="ECO:0000256" key="1">
    <source>
        <dbReference type="SAM" id="Phobius"/>
    </source>
</evidence>
<keyword evidence="1" id="KW-0472">Membrane</keyword>
<dbReference type="PANTHER" id="PTHR30441:SF4">
    <property type="entry name" value="PROTEIN ASMA"/>
    <property type="match status" value="1"/>
</dbReference>
<evidence type="ECO:0000313" key="2">
    <source>
        <dbReference type="EMBL" id="ASY61782.1"/>
    </source>
</evidence>
<feature type="transmembrane region" description="Helical" evidence="1">
    <location>
        <begin position="30"/>
        <end position="52"/>
    </location>
</feature>
<dbReference type="InterPro" id="IPR052894">
    <property type="entry name" value="AsmA-related"/>
</dbReference>
<dbReference type="EMBL" id="CP023067">
    <property type="protein sequence ID" value="ASY61782.1"/>
    <property type="molecule type" value="Genomic_DNA"/>
</dbReference>
<evidence type="ECO:0000313" key="3">
    <source>
        <dbReference type="Proteomes" id="UP000217211"/>
    </source>
</evidence>
<dbReference type="eggNOG" id="COG2982">
    <property type="taxonomic scope" value="Bacteria"/>
</dbReference>
<dbReference type="AlphaFoldDB" id="A0A249P7T3"/>
<dbReference type="GO" id="GO:0005886">
    <property type="term" value="C:plasma membrane"/>
    <property type="evidence" value="ECO:0007669"/>
    <property type="project" value="TreeGrafter"/>
</dbReference>
<accession>A0A249P7T3</accession>
<name>A0A249P7T3_9HYPH</name>
<keyword evidence="3" id="KW-1185">Reference proteome</keyword>
<keyword evidence="1" id="KW-0812">Transmembrane</keyword>
<keyword evidence="1" id="KW-1133">Transmembrane helix</keyword>
<organism evidence="2 3">
    <name type="scientific">Sinorhizobium sojae CCBAU 05684</name>
    <dbReference type="NCBI Taxonomy" id="716928"/>
    <lineage>
        <taxon>Bacteria</taxon>
        <taxon>Pseudomonadati</taxon>
        <taxon>Pseudomonadota</taxon>
        <taxon>Alphaproteobacteria</taxon>
        <taxon>Hyphomicrobiales</taxon>
        <taxon>Rhizobiaceae</taxon>
        <taxon>Sinorhizobium/Ensifer group</taxon>
        <taxon>Sinorhizobium</taxon>
    </lineage>
</organism>
<dbReference type="STRING" id="716928.GCA_000261485_00727"/>